<keyword evidence="9" id="KW-0812">Transmembrane</keyword>
<evidence type="ECO:0000256" key="7">
    <source>
        <dbReference type="ARBA" id="ARBA00022840"/>
    </source>
</evidence>
<dbReference type="InterPro" id="IPR011712">
    <property type="entry name" value="Sig_transdc_His_kin_sub3_dim/P"/>
</dbReference>
<dbReference type="Pfam" id="PF07730">
    <property type="entry name" value="HisKA_3"/>
    <property type="match status" value="1"/>
</dbReference>
<dbReference type="InterPro" id="IPR036890">
    <property type="entry name" value="HATPase_C_sf"/>
</dbReference>
<feature type="domain" description="Putative sensor" evidence="11">
    <location>
        <begin position="26"/>
        <end position="203"/>
    </location>
</feature>
<dbReference type="SUPFAM" id="SSF55874">
    <property type="entry name" value="ATPase domain of HSP90 chaperone/DNA topoisomerase II/histidine kinase"/>
    <property type="match status" value="1"/>
</dbReference>
<evidence type="ECO:0000256" key="3">
    <source>
        <dbReference type="ARBA" id="ARBA00022553"/>
    </source>
</evidence>
<evidence type="ECO:0000256" key="6">
    <source>
        <dbReference type="ARBA" id="ARBA00022777"/>
    </source>
</evidence>
<dbReference type="InterPro" id="IPR025828">
    <property type="entry name" value="Put_sensor_dom"/>
</dbReference>
<keyword evidence="9" id="KW-0472">Membrane</keyword>
<evidence type="ECO:0000256" key="9">
    <source>
        <dbReference type="SAM" id="Phobius"/>
    </source>
</evidence>
<dbReference type="Gene3D" id="3.30.565.10">
    <property type="entry name" value="Histidine kinase-like ATPase, C-terminal domain"/>
    <property type="match status" value="1"/>
</dbReference>
<evidence type="ECO:0000256" key="5">
    <source>
        <dbReference type="ARBA" id="ARBA00022741"/>
    </source>
</evidence>
<gene>
    <name evidence="12" type="ORF">AGRA3207_001731</name>
</gene>
<evidence type="ECO:0000259" key="11">
    <source>
        <dbReference type="Pfam" id="PF13796"/>
    </source>
</evidence>
<evidence type="ECO:0000313" key="12">
    <source>
        <dbReference type="EMBL" id="QXJ20933.1"/>
    </source>
</evidence>
<dbReference type="EMBL" id="CP059572">
    <property type="protein sequence ID" value="QXJ20933.1"/>
    <property type="molecule type" value="Genomic_DNA"/>
</dbReference>
<dbReference type="CDD" id="cd16917">
    <property type="entry name" value="HATPase_UhpB-NarQ-NarX-like"/>
    <property type="match status" value="1"/>
</dbReference>
<evidence type="ECO:0000256" key="4">
    <source>
        <dbReference type="ARBA" id="ARBA00022679"/>
    </source>
</evidence>
<evidence type="ECO:0000259" key="10">
    <source>
        <dbReference type="Pfam" id="PF07730"/>
    </source>
</evidence>
<feature type="transmembrane region" description="Helical" evidence="9">
    <location>
        <begin position="114"/>
        <end position="137"/>
    </location>
</feature>
<dbReference type="Gene3D" id="1.20.5.1930">
    <property type="match status" value="1"/>
</dbReference>
<accession>A0ABX8QVW7</accession>
<protein>
    <recommendedName>
        <fullName evidence="2">histidine kinase</fullName>
        <ecNumber evidence="2">2.7.13.3</ecNumber>
    </recommendedName>
</protein>
<keyword evidence="13" id="KW-1185">Reference proteome</keyword>
<dbReference type="Proteomes" id="UP001049518">
    <property type="component" value="Chromosome"/>
</dbReference>
<reference evidence="12" key="1">
    <citation type="submission" date="2020-07" db="EMBL/GenBank/DDBJ databases">
        <authorList>
            <person name="Tarantini F.S."/>
            <person name="Hong K.W."/>
            <person name="Chan K.G."/>
        </authorList>
    </citation>
    <scope>NUCLEOTIDE SEQUENCE</scope>
    <source>
        <strain evidence="12">32-07</strain>
    </source>
</reference>
<dbReference type="Pfam" id="PF13796">
    <property type="entry name" value="Sensor"/>
    <property type="match status" value="1"/>
</dbReference>
<feature type="transmembrane region" description="Helical" evidence="9">
    <location>
        <begin position="20"/>
        <end position="39"/>
    </location>
</feature>
<keyword evidence="6" id="KW-0418">Kinase</keyword>
<evidence type="ECO:0000256" key="1">
    <source>
        <dbReference type="ARBA" id="ARBA00000085"/>
    </source>
</evidence>
<evidence type="ECO:0000256" key="2">
    <source>
        <dbReference type="ARBA" id="ARBA00012438"/>
    </source>
</evidence>
<dbReference type="RefSeq" id="WP_231334047.1">
    <property type="nucleotide sequence ID" value="NZ_CP059572.1"/>
</dbReference>
<feature type="transmembrane region" description="Helical" evidence="9">
    <location>
        <begin position="45"/>
        <end position="64"/>
    </location>
</feature>
<dbReference type="PANTHER" id="PTHR24421">
    <property type="entry name" value="NITRATE/NITRITE SENSOR PROTEIN NARX-RELATED"/>
    <property type="match status" value="1"/>
</dbReference>
<feature type="domain" description="Signal transduction histidine kinase subgroup 3 dimerisation and phosphoacceptor" evidence="10">
    <location>
        <begin position="231"/>
        <end position="298"/>
    </location>
</feature>
<keyword evidence="9" id="KW-1133">Transmembrane helix</keyword>
<evidence type="ECO:0000313" key="13">
    <source>
        <dbReference type="Proteomes" id="UP001049518"/>
    </source>
</evidence>
<sequence length="433" mass="45547">MSGRLVDRLGERARRALVNLVRGVLQIVLAFTVNLPLFILAVLSIAFIPLGFGVVMVPGVLQAVRAVANQQRAWAAEWSGVEIPVPYREEPPGGLGPFRRLGLLLTDPATWRDLLWTLLNIPAGLVLGALAGGLTLYGLEGVFVAPVVATVTEYGWGPFWPLEDYGVAGYAGTVVLGAALTVVSLPLGGVFLKAHAVFTQSLLAPTKGALTARVRQLAESRSETVDASAAELRRIERDLHDGAQARLVALSMNIGLAEEMMKHDPETARQLLAEARASSGMALTELRDLVRGIHPPVLAERGLDGAVRALALTLPLPVDVRIDLPGRADAPVESAAYFAVAEILANVVKHSGARRAWLQIEHAGGRLLMIVGDDGTGGAEPARGGGMRGIERRLAAFDGTMAVTSPPGGPTVVTMELPCALSSPKTLPSSGTG</sequence>
<dbReference type="EC" id="2.7.13.3" evidence="2"/>
<evidence type="ECO:0000256" key="8">
    <source>
        <dbReference type="ARBA" id="ARBA00023012"/>
    </source>
</evidence>
<keyword evidence="7" id="KW-0067">ATP-binding</keyword>
<dbReference type="InterPro" id="IPR050482">
    <property type="entry name" value="Sensor_HK_TwoCompSys"/>
</dbReference>
<proteinExistence type="predicted"/>
<keyword evidence="5" id="KW-0547">Nucleotide-binding</keyword>
<keyword evidence="8" id="KW-0902">Two-component regulatory system</keyword>
<dbReference type="PANTHER" id="PTHR24421:SF10">
    <property type="entry name" value="NITRATE_NITRITE SENSOR PROTEIN NARQ"/>
    <property type="match status" value="1"/>
</dbReference>
<feature type="transmembrane region" description="Helical" evidence="9">
    <location>
        <begin position="167"/>
        <end position="192"/>
    </location>
</feature>
<name>A0ABX8QVW7_9ACTN</name>
<organism evidence="12 13">
    <name type="scientific">Actinomadura graeca</name>
    <dbReference type="NCBI Taxonomy" id="2750812"/>
    <lineage>
        <taxon>Bacteria</taxon>
        <taxon>Bacillati</taxon>
        <taxon>Actinomycetota</taxon>
        <taxon>Actinomycetes</taxon>
        <taxon>Streptosporangiales</taxon>
        <taxon>Thermomonosporaceae</taxon>
        <taxon>Actinomadura</taxon>
    </lineage>
</organism>
<keyword evidence="4" id="KW-0808">Transferase</keyword>
<keyword evidence="3" id="KW-0597">Phosphoprotein</keyword>
<comment type="catalytic activity">
    <reaction evidence="1">
        <text>ATP + protein L-histidine = ADP + protein N-phospho-L-histidine.</text>
        <dbReference type="EC" id="2.7.13.3"/>
    </reaction>
</comment>